<dbReference type="SMART" id="SM00594">
    <property type="entry name" value="UAS"/>
    <property type="match status" value="1"/>
</dbReference>
<dbReference type="GO" id="GO:0036503">
    <property type="term" value="P:ERAD pathway"/>
    <property type="evidence" value="ECO:0007669"/>
    <property type="project" value="TreeGrafter"/>
</dbReference>
<dbReference type="AlphaFoldDB" id="A0A152AA02"/>
<organism evidence="4 5">
    <name type="scientific">Tieghemostelium lacteum</name>
    <name type="common">Slime mold</name>
    <name type="synonym">Dictyostelium lacteum</name>
    <dbReference type="NCBI Taxonomy" id="361077"/>
    <lineage>
        <taxon>Eukaryota</taxon>
        <taxon>Amoebozoa</taxon>
        <taxon>Evosea</taxon>
        <taxon>Eumycetozoa</taxon>
        <taxon>Dictyostelia</taxon>
        <taxon>Dictyosteliales</taxon>
        <taxon>Raperosteliaceae</taxon>
        <taxon>Tieghemostelium</taxon>
    </lineage>
</organism>
<dbReference type="InterPro" id="IPR049483">
    <property type="entry name" value="FAF1_2-like_UAS"/>
</dbReference>
<dbReference type="FunCoup" id="A0A152AA02">
    <property type="interactions" value="548"/>
</dbReference>
<dbReference type="Gene3D" id="3.40.30.10">
    <property type="entry name" value="Glutaredoxin"/>
    <property type="match status" value="1"/>
</dbReference>
<comment type="caution">
    <text evidence="4">The sequence shown here is derived from an EMBL/GenBank/DDBJ whole genome shotgun (WGS) entry which is preliminary data.</text>
</comment>
<dbReference type="Pfam" id="PF21021">
    <property type="entry name" value="FAF1"/>
    <property type="match status" value="1"/>
</dbReference>
<dbReference type="GO" id="GO:0005783">
    <property type="term" value="C:endoplasmic reticulum"/>
    <property type="evidence" value="ECO:0007669"/>
    <property type="project" value="TreeGrafter"/>
</dbReference>
<dbReference type="InterPro" id="IPR036249">
    <property type="entry name" value="Thioredoxin-like_sf"/>
</dbReference>
<dbReference type="CDD" id="cd01767">
    <property type="entry name" value="UBX"/>
    <property type="match status" value="1"/>
</dbReference>
<accession>A0A152AA02</accession>
<evidence type="ECO:0000256" key="1">
    <source>
        <dbReference type="ARBA" id="ARBA00023054"/>
    </source>
</evidence>
<dbReference type="GO" id="GO:0043130">
    <property type="term" value="F:ubiquitin binding"/>
    <property type="evidence" value="ECO:0007669"/>
    <property type="project" value="TreeGrafter"/>
</dbReference>
<sequence>MASSSQSTTTTTTLNNTQNTYWGYLYNLFKLNNSLSEPDPIEETRKTLFLLTERYGSTHPSFRQGSYNEAVSFAKSKFKILLIYIHSSKHPNSQQFCKEILFTREFKEFIDSTYVIWACDISTSIGFKVFNAMRASTFPYLGMLCCNSISGLTQGTQTKIEDFSGVSLQLPRDQIMSNMTGIYEIYGPHLVVAKSEQDQREQDRFIRQEQDEAYLISLKQDQEKERLEKERLQREQEEREREEQEEQERLQKESEMLDRKESKKIRFEQEPTGPVSKVAIKLSDGTRIQRNFLKTDTIGDIMDYIDTKIQEPIDNYILMTSYPKKSLMNLDKTIFEEGLFPDALLFLSEK</sequence>
<evidence type="ECO:0000256" key="2">
    <source>
        <dbReference type="SAM" id="MobiDB-lite"/>
    </source>
</evidence>
<dbReference type="STRING" id="361077.A0A152AA02"/>
<proteinExistence type="predicted"/>
<dbReference type="InParanoid" id="A0A152AA02"/>
<dbReference type="InterPro" id="IPR006577">
    <property type="entry name" value="UAS"/>
</dbReference>
<evidence type="ECO:0000313" key="4">
    <source>
        <dbReference type="EMBL" id="KYR02965.1"/>
    </source>
</evidence>
<keyword evidence="1" id="KW-0175">Coiled coil</keyword>
<dbReference type="PANTHER" id="PTHR23322">
    <property type="entry name" value="FAS-ASSOCIATED PROTEIN"/>
    <property type="match status" value="1"/>
</dbReference>
<name>A0A152AA02_TIELA</name>
<dbReference type="PANTHER" id="PTHR23322:SF1">
    <property type="entry name" value="FAS-ASSOCIATED FACTOR 2"/>
    <property type="match status" value="1"/>
</dbReference>
<evidence type="ECO:0000313" key="5">
    <source>
        <dbReference type="Proteomes" id="UP000076078"/>
    </source>
</evidence>
<dbReference type="CDD" id="cd02958">
    <property type="entry name" value="UAS"/>
    <property type="match status" value="1"/>
</dbReference>
<dbReference type="OrthoDB" id="1026733at2759"/>
<dbReference type="InterPro" id="IPR050730">
    <property type="entry name" value="UBX_domain-protein"/>
</dbReference>
<keyword evidence="5" id="KW-1185">Reference proteome</keyword>
<dbReference type="SUPFAM" id="SSF52833">
    <property type="entry name" value="Thioredoxin-like"/>
    <property type="match status" value="1"/>
</dbReference>
<dbReference type="EMBL" id="LODT01000001">
    <property type="protein sequence ID" value="KYR02965.1"/>
    <property type="molecule type" value="Genomic_DNA"/>
</dbReference>
<dbReference type="PROSITE" id="PS50033">
    <property type="entry name" value="UBX"/>
    <property type="match status" value="1"/>
</dbReference>
<dbReference type="OMA" id="ILIRHQW"/>
<dbReference type="InterPro" id="IPR001012">
    <property type="entry name" value="UBX_dom"/>
</dbReference>
<evidence type="ECO:0000259" key="3">
    <source>
        <dbReference type="PROSITE" id="PS50033"/>
    </source>
</evidence>
<protein>
    <submittedName>
        <fullName evidence="4">UAS domain-containing protein</fullName>
    </submittedName>
</protein>
<feature type="region of interest" description="Disordered" evidence="2">
    <location>
        <begin position="225"/>
        <end position="270"/>
    </location>
</feature>
<feature type="domain" description="UBX" evidence="3">
    <location>
        <begin position="271"/>
        <end position="347"/>
    </location>
</feature>
<gene>
    <name evidence="4" type="ORF">DLAC_00448</name>
</gene>
<reference evidence="4 5" key="1">
    <citation type="submission" date="2015-12" db="EMBL/GenBank/DDBJ databases">
        <title>Dictyostelia acquired genes for synthesis and detection of signals that induce cell-type specialization by lateral gene transfer from prokaryotes.</title>
        <authorList>
            <person name="Gloeckner G."/>
            <person name="Schaap P."/>
        </authorList>
    </citation>
    <scope>NUCLEOTIDE SEQUENCE [LARGE SCALE GENOMIC DNA]</scope>
    <source>
        <strain evidence="4 5">TK</strain>
    </source>
</reference>
<dbReference type="Proteomes" id="UP000076078">
    <property type="component" value="Unassembled WGS sequence"/>
</dbReference>
<dbReference type="Gene3D" id="3.10.20.90">
    <property type="entry name" value="Phosphatidylinositol 3-kinase Catalytic Subunit, Chain A, domain 1"/>
    <property type="match status" value="1"/>
</dbReference>
<dbReference type="InterPro" id="IPR029071">
    <property type="entry name" value="Ubiquitin-like_domsf"/>
</dbReference>
<dbReference type="SUPFAM" id="SSF54236">
    <property type="entry name" value="Ubiquitin-like"/>
    <property type="match status" value="1"/>
</dbReference>
<feature type="compositionally biased region" description="Basic and acidic residues" evidence="2">
    <location>
        <begin position="225"/>
        <end position="269"/>
    </location>
</feature>
<dbReference type="Pfam" id="PF00789">
    <property type="entry name" value="UBX"/>
    <property type="match status" value="1"/>
</dbReference>
<dbReference type="SMART" id="SM00166">
    <property type="entry name" value="UBX"/>
    <property type="match status" value="1"/>
</dbReference>